<comment type="caution">
    <text evidence="2">The sequence shown here is derived from an EMBL/GenBank/DDBJ whole genome shotgun (WGS) entry which is preliminary data.</text>
</comment>
<dbReference type="Proteomes" id="UP001180724">
    <property type="component" value="Unassembled WGS sequence"/>
</dbReference>
<gene>
    <name evidence="2" type="ORF">RM812_22345</name>
</gene>
<proteinExistence type="predicted"/>
<feature type="region of interest" description="Disordered" evidence="1">
    <location>
        <begin position="1"/>
        <end position="36"/>
    </location>
</feature>
<dbReference type="RefSeq" id="WP_311575011.1">
    <property type="nucleotide sequence ID" value="NZ_JAVRFH010000023.1"/>
</dbReference>
<feature type="region of interest" description="Disordered" evidence="1">
    <location>
        <begin position="383"/>
        <end position="433"/>
    </location>
</feature>
<name>A0ABU3ARY2_9ACTN</name>
<dbReference type="EMBL" id="JAVRFH010000023">
    <property type="protein sequence ID" value="MDT0612938.1"/>
    <property type="molecule type" value="Genomic_DNA"/>
</dbReference>
<accession>A0ABU3ARY2</accession>
<evidence type="ECO:0000256" key="1">
    <source>
        <dbReference type="SAM" id="MobiDB-lite"/>
    </source>
</evidence>
<evidence type="ECO:0000313" key="2">
    <source>
        <dbReference type="EMBL" id="MDT0612938.1"/>
    </source>
</evidence>
<reference evidence="2" key="1">
    <citation type="submission" date="2024-05" db="EMBL/GenBank/DDBJ databases">
        <title>30 novel species of actinomycetes from the DSMZ collection.</title>
        <authorList>
            <person name="Nouioui I."/>
        </authorList>
    </citation>
    <scope>NUCLEOTIDE SEQUENCE</scope>
    <source>
        <strain evidence="2">DSM 40712</strain>
    </source>
</reference>
<feature type="compositionally biased region" description="Basic and acidic residues" evidence="1">
    <location>
        <begin position="395"/>
        <end position="405"/>
    </location>
</feature>
<feature type="region of interest" description="Disordered" evidence="1">
    <location>
        <begin position="64"/>
        <end position="83"/>
    </location>
</feature>
<sequence length="638" mass="71405">MHEYAPGPGRRRGEETGQPTGRAPARRPGAGDLQRLAGLPAPDMMALQGLAGNTAVGRAMAVQRHAPDAPRTAGRSGGRSGGAVPVQRALLVDQKDYTGEYRKQTAGLPEEEHGEVLEALSHQAITRLSEAIHKELPEDQREKFLNESERIIWQLKKAIVAPIGYKGEHPVLKGKVGAHPDFGAKNHDIKVNDYRELALNLMGWVYAKENRKQEKEVAKQVQQEGHVDVFLNVLLKRIYDMSRREMQDRSMGEEFTDEMMRKMDHELTTGLSDPNLQDLATDKQGNLLLDAQGKPFPDPRKSNAPVGAYLSHFAFNPKFDGTPLKSQLIQQGGLLELMKNPEKFSFRDKMIGLHDLSEYFGHSHHTPNTQGKRFVAEIDKVDSQSTTGFGPNGERLTDLHQESDRGQMTLKNPPGKVKAHQPSTRNEDSPTTKLARERNLPVWAGQSYTAARMFKLAKHSGASTEEIAAVAWGIFSFWRVNFDHTTEFAYHTLHEVMDIGQNFGVAYDMDKPYASREVPNVGRVHKQVVDLLAYVSSAYAAVDGEIRQIKERPDRMMVDTEEEFLSGAEQVREAVGEVEQYLRGRFAAFERWRGGNLPDEDKTALIKDCVSTVGVVHQRMQALSERLAALQQRFRAHG</sequence>
<protein>
    <submittedName>
        <fullName evidence="2">Uncharacterized protein</fullName>
    </submittedName>
</protein>
<evidence type="ECO:0000313" key="3">
    <source>
        <dbReference type="Proteomes" id="UP001180724"/>
    </source>
</evidence>
<organism evidence="2 3">
    <name type="scientific">Streptomyces lancefieldiae</name>
    <dbReference type="NCBI Taxonomy" id="3075520"/>
    <lineage>
        <taxon>Bacteria</taxon>
        <taxon>Bacillati</taxon>
        <taxon>Actinomycetota</taxon>
        <taxon>Actinomycetes</taxon>
        <taxon>Kitasatosporales</taxon>
        <taxon>Streptomycetaceae</taxon>
        <taxon>Streptomyces</taxon>
    </lineage>
</organism>
<keyword evidence="3" id="KW-1185">Reference proteome</keyword>